<reference evidence="1 2" key="1">
    <citation type="submission" date="2020-02" db="EMBL/GenBank/DDBJ databases">
        <authorList>
            <person name="Ma Q."/>
            <person name="Huang Y."/>
            <person name="Song X."/>
            <person name="Pei D."/>
        </authorList>
    </citation>
    <scope>NUCLEOTIDE SEQUENCE [LARGE SCALE GENOMIC DNA]</scope>
    <source>
        <strain evidence="1">Sxm20200214</strain>
        <tissue evidence="1">Leaf</tissue>
    </source>
</reference>
<comment type="caution">
    <text evidence="1">The sequence shown here is derived from an EMBL/GenBank/DDBJ whole genome shotgun (WGS) entry which is preliminary data.</text>
</comment>
<evidence type="ECO:0008006" key="3">
    <source>
        <dbReference type="Google" id="ProtNLM"/>
    </source>
</evidence>
<protein>
    <recommendedName>
        <fullName evidence="3">CCHC-type domain-containing protein</fullName>
    </recommendedName>
</protein>
<name>A0A8X7VNK8_BRACI</name>
<sequence>MRVETDSDSDSDDDMLVPVFRTPVDVSGHGKRSMWSRLIFGIPGIPNTVVQYDDITAPAPPRQYIRSSHPSTEAVDDTLLDDTSPSVCQVSPAILPCRCCGRVGHNRATCRNLL</sequence>
<dbReference type="Proteomes" id="UP000886595">
    <property type="component" value="Unassembled WGS sequence"/>
</dbReference>
<proteinExistence type="predicted"/>
<dbReference type="AlphaFoldDB" id="A0A8X7VNK8"/>
<evidence type="ECO:0000313" key="2">
    <source>
        <dbReference type="Proteomes" id="UP000886595"/>
    </source>
</evidence>
<evidence type="ECO:0000313" key="1">
    <source>
        <dbReference type="EMBL" id="KAG2314591.1"/>
    </source>
</evidence>
<organism evidence="1 2">
    <name type="scientific">Brassica carinata</name>
    <name type="common">Ethiopian mustard</name>
    <name type="synonym">Abyssinian cabbage</name>
    <dbReference type="NCBI Taxonomy" id="52824"/>
    <lineage>
        <taxon>Eukaryota</taxon>
        <taxon>Viridiplantae</taxon>
        <taxon>Streptophyta</taxon>
        <taxon>Embryophyta</taxon>
        <taxon>Tracheophyta</taxon>
        <taxon>Spermatophyta</taxon>
        <taxon>Magnoliopsida</taxon>
        <taxon>eudicotyledons</taxon>
        <taxon>Gunneridae</taxon>
        <taxon>Pentapetalae</taxon>
        <taxon>rosids</taxon>
        <taxon>malvids</taxon>
        <taxon>Brassicales</taxon>
        <taxon>Brassicaceae</taxon>
        <taxon>Brassiceae</taxon>
        <taxon>Brassica</taxon>
    </lineage>
</organism>
<gene>
    <name evidence="1" type="ORF">Bca52824_017713</name>
</gene>
<keyword evidence="2" id="KW-1185">Reference proteome</keyword>
<accession>A0A8X7VNK8</accession>
<dbReference type="EMBL" id="JAAMPC010000004">
    <property type="protein sequence ID" value="KAG2314591.1"/>
    <property type="molecule type" value="Genomic_DNA"/>
</dbReference>